<name>A0ABU0J276_9HYPH</name>
<accession>A0ABU0J276</accession>
<dbReference type="RefSeq" id="WP_307269466.1">
    <property type="nucleotide sequence ID" value="NZ_JAUSVX010000002.1"/>
</dbReference>
<keyword evidence="5" id="KW-1185">Reference proteome</keyword>
<feature type="transmembrane region" description="Helical" evidence="2">
    <location>
        <begin position="227"/>
        <end position="244"/>
    </location>
</feature>
<organism evidence="4 5">
    <name type="scientific">Labrys wisconsinensis</name>
    <dbReference type="NCBI Taxonomy" id="425677"/>
    <lineage>
        <taxon>Bacteria</taxon>
        <taxon>Pseudomonadati</taxon>
        <taxon>Pseudomonadota</taxon>
        <taxon>Alphaproteobacteria</taxon>
        <taxon>Hyphomicrobiales</taxon>
        <taxon>Xanthobacteraceae</taxon>
        <taxon>Labrys</taxon>
    </lineage>
</organism>
<keyword evidence="2" id="KW-0812">Transmembrane</keyword>
<dbReference type="EMBL" id="JAUSVX010000002">
    <property type="protein sequence ID" value="MDQ0468352.1"/>
    <property type="molecule type" value="Genomic_DNA"/>
</dbReference>
<evidence type="ECO:0000256" key="2">
    <source>
        <dbReference type="SAM" id="Phobius"/>
    </source>
</evidence>
<dbReference type="InterPro" id="IPR029044">
    <property type="entry name" value="Nucleotide-diphossugar_trans"/>
</dbReference>
<evidence type="ECO:0000313" key="4">
    <source>
        <dbReference type="EMBL" id="MDQ0468352.1"/>
    </source>
</evidence>
<keyword evidence="2" id="KW-0472">Membrane</keyword>
<reference evidence="4 5" key="1">
    <citation type="submission" date="2023-07" db="EMBL/GenBank/DDBJ databases">
        <title>Genomic Encyclopedia of Type Strains, Phase IV (KMG-IV): sequencing the most valuable type-strain genomes for metagenomic binning, comparative biology and taxonomic classification.</title>
        <authorList>
            <person name="Goeker M."/>
        </authorList>
    </citation>
    <scope>NUCLEOTIDE SEQUENCE [LARGE SCALE GENOMIC DNA]</scope>
    <source>
        <strain evidence="4 5">DSM 19619</strain>
    </source>
</reference>
<dbReference type="Gene3D" id="3.90.550.10">
    <property type="entry name" value="Spore Coat Polysaccharide Biosynthesis Protein SpsA, Chain A"/>
    <property type="match status" value="1"/>
</dbReference>
<dbReference type="CDD" id="cd02511">
    <property type="entry name" value="Beta4Glucosyltransferase"/>
    <property type="match status" value="1"/>
</dbReference>
<comment type="similarity">
    <text evidence="1">Belongs to the glycosyltransferase 2 family. WaaE/KdtX subfamily.</text>
</comment>
<sequence>MTSAPLPLSCYIRTLNEERIIGRCIEAARQVAAEVVIVDSGSTDRTVEIAESLGARVFRQPWLGNGGQKRCGEQHCRFDWLLDLDADEVVSPELAGEIRALFAAGEPKLPVHEMCLVTVPPLGTPWYGFWLSYRRKLYDRRVVRMPDHKAWDQLEVPAGISVGRLKGGLLHYSFRDIAHIVQKLNRVSTVRAREGNKKSQAVLALRIVFGLPFYFCKPFILKQLWRAGIYGVALAGVFAFGRWLRDVKMYEDFLVASKGTDADRP</sequence>
<dbReference type="InterPro" id="IPR001173">
    <property type="entry name" value="Glyco_trans_2-like"/>
</dbReference>
<evidence type="ECO:0000313" key="5">
    <source>
        <dbReference type="Proteomes" id="UP001242480"/>
    </source>
</evidence>
<feature type="transmembrane region" description="Helical" evidence="2">
    <location>
        <begin position="201"/>
        <end position="221"/>
    </location>
</feature>
<gene>
    <name evidence="4" type="ORF">QO011_001352</name>
</gene>
<dbReference type="Proteomes" id="UP001242480">
    <property type="component" value="Unassembled WGS sequence"/>
</dbReference>
<dbReference type="PANTHER" id="PTHR43630:SF2">
    <property type="entry name" value="GLYCOSYLTRANSFERASE"/>
    <property type="match status" value="1"/>
</dbReference>
<protein>
    <submittedName>
        <fullName evidence="4">Glycosyltransferase involved in cell wall biosynthesis</fullName>
    </submittedName>
</protein>
<comment type="caution">
    <text evidence="4">The sequence shown here is derived from an EMBL/GenBank/DDBJ whole genome shotgun (WGS) entry which is preliminary data.</text>
</comment>
<dbReference type="Pfam" id="PF00535">
    <property type="entry name" value="Glycos_transf_2"/>
    <property type="match status" value="1"/>
</dbReference>
<dbReference type="SUPFAM" id="SSF53448">
    <property type="entry name" value="Nucleotide-diphospho-sugar transferases"/>
    <property type="match status" value="1"/>
</dbReference>
<dbReference type="PANTHER" id="PTHR43630">
    <property type="entry name" value="POLY-BETA-1,6-N-ACETYL-D-GLUCOSAMINE SYNTHASE"/>
    <property type="match status" value="1"/>
</dbReference>
<keyword evidence="2" id="KW-1133">Transmembrane helix</keyword>
<evidence type="ECO:0000259" key="3">
    <source>
        <dbReference type="Pfam" id="PF00535"/>
    </source>
</evidence>
<evidence type="ECO:0000256" key="1">
    <source>
        <dbReference type="ARBA" id="ARBA00038494"/>
    </source>
</evidence>
<feature type="domain" description="Glycosyltransferase 2-like" evidence="3">
    <location>
        <begin position="10"/>
        <end position="104"/>
    </location>
</feature>
<proteinExistence type="inferred from homology"/>